<reference evidence="1" key="1">
    <citation type="submission" date="2022-07" db="EMBL/GenBank/DDBJ databases">
        <title>Phylogenomic reconstructions and comparative analyses of Kickxellomycotina fungi.</title>
        <authorList>
            <person name="Reynolds N.K."/>
            <person name="Stajich J.E."/>
            <person name="Barry K."/>
            <person name="Grigoriev I.V."/>
            <person name="Crous P."/>
            <person name="Smith M.E."/>
        </authorList>
    </citation>
    <scope>NUCLEOTIDE SEQUENCE</scope>
    <source>
        <strain evidence="1">CBS 190363</strain>
    </source>
</reference>
<gene>
    <name evidence="1" type="ORF">IWW38_003097</name>
</gene>
<organism evidence="1 2">
    <name type="scientific">Coemansia aciculifera</name>
    <dbReference type="NCBI Taxonomy" id="417176"/>
    <lineage>
        <taxon>Eukaryota</taxon>
        <taxon>Fungi</taxon>
        <taxon>Fungi incertae sedis</taxon>
        <taxon>Zoopagomycota</taxon>
        <taxon>Kickxellomycotina</taxon>
        <taxon>Kickxellomycetes</taxon>
        <taxon>Kickxellales</taxon>
        <taxon>Kickxellaceae</taxon>
        <taxon>Coemansia</taxon>
    </lineage>
</organism>
<accession>A0ACC1M244</accession>
<dbReference type="EMBL" id="JANBVB010000664">
    <property type="protein sequence ID" value="KAJ2892758.1"/>
    <property type="molecule type" value="Genomic_DNA"/>
</dbReference>
<name>A0ACC1M244_9FUNG</name>
<protein>
    <submittedName>
        <fullName evidence="1">Uncharacterized protein</fullName>
    </submittedName>
</protein>
<proteinExistence type="predicted"/>
<dbReference type="Proteomes" id="UP001139981">
    <property type="component" value="Unassembled WGS sequence"/>
</dbReference>
<evidence type="ECO:0000313" key="2">
    <source>
        <dbReference type="Proteomes" id="UP001139981"/>
    </source>
</evidence>
<sequence>MLAISAYLLLFLALTVDVVSTVTLFRPIHSQWPAFDVYEQPLAVNISLGVHCHTRDLIIRSRHRRWLHLSGQIAAATAYLVSLHGIPAASITITDAYTDSASKISHIYARQTINGLPVINGLANVNVDSSGRIISAAQSFAPTTASVGSTNSNDTTTFDSALASLLAHVGGPGHFNATDNLASGQCTASKALIHAAAADGIVTPVWHISLRRENHWWSACVNAEHGRIESLNDWVYSAAESLRVFPRSVLSPANGVPQMVVDPANVTTSPKGWVAKNTTAGNNVWAQSSSLGGNSTDSWLNSYRPTAAPGKIFDYPLDLTQQPATYLDFSITQLFYTVNTMHDLAFIYGFDEAAGNFQDVNYSGLGKGNDSVIAIAQDGGGTNNAMFESPPDGQHGRMRMFVWTATTPNRDGSLEQDIVVHEFTHGISGRLTGGPSNADCLGAGEPAGMGEGWSDAVASLLRIRPGDTRDTNMLMGEYTQGNNGRGIRKYPYSTSLQTNPATYGYLDRPEYQEVHAAGEVWAAILYEVTWNLADANGIADDLLAHDLAKGTSLMLQVLLDAMKLQPCNPSLIDARNAIVQAERNLTGAKNYCALWRAFAKRGLGTGAKFDGHKRTEDFGLPDACVH</sequence>
<evidence type="ECO:0000313" key="1">
    <source>
        <dbReference type="EMBL" id="KAJ2892758.1"/>
    </source>
</evidence>
<keyword evidence="2" id="KW-1185">Reference proteome</keyword>
<comment type="caution">
    <text evidence="1">The sequence shown here is derived from an EMBL/GenBank/DDBJ whole genome shotgun (WGS) entry which is preliminary data.</text>
</comment>